<keyword evidence="2 4" id="KW-0808">Transferase</keyword>
<dbReference type="RefSeq" id="WP_336474199.1">
    <property type="nucleotide sequence ID" value="NZ_JBAWSX010000019.1"/>
</dbReference>
<evidence type="ECO:0000259" key="3">
    <source>
        <dbReference type="Pfam" id="PF01648"/>
    </source>
</evidence>
<dbReference type="Pfam" id="PF01648">
    <property type="entry name" value="ACPS"/>
    <property type="match status" value="1"/>
</dbReference>
<dbReference type="PANTHER" id="PTHR12215:SF10">
    <property type="entry name" value="L-AMINOADIPATE-SEMIALDEHYDE DEHYDROGENASE-PHOSPHOPANTETHEINYL TRANSFERASE"/>
    <property type="match status" value="1"/>
</dbReference>
<dbReference type="InterPro" id="IPR008278">
    <property type="entry name" value="4-PPantetheinyl_Trfase_dom"/>
</dbReference>
<evidence type="ECO:0000256" key="2">
    <source>
        <dbReference type="ARBA" id="ARBA00022679"/>
    </source>
</evidence>
<organism evidence="4 5">
    <name type="scientific">Bacillus bruguierae</name>
    <dbReference type="NCBI Taxonomy" id="3127667"/>
    <lineage>
        <taxon>Bacteria</taxon>
        <taxon>Bacillati</taxon>
        <taxon>Bacillota</taxon>
        <taxon>Bacilli</taxon>
        <taxon>Bacillales</taxon>
        <taxon>Bacillaceae</taxon>
        <taxon>Bacillus</taxon>
    </lineage>
</organism>
<reference evidence="4 5" key="1">
    <citation type="submission" date="2024-01" db="EMBL/GenBank/DDBJ databases">
        <title>Seven novel Bacillus-like species.</title>
        <authorList>
            <person name="Liu G."/>
        </authorList>
    </citation>
    <scope>NUCLEOTIDE SEQUENCE [LARGE SCALE GENOMIC DNA]</scope>
    <source>
        <strain evidence="4 5">FJAT-51639</strain>
    </source>
</reference>
<dbReference type="SUPFAM" id="SSF56214">
    <property type="entry name" value="4'-phosphopantetheinyl transferase"/>
    <property type="match status" value="2"/>
</dbReference>
<accession>A0ABU8FQD3</accession>
<sequence length="256" mass="29019">MKDWEVVDSVPLLTRDSCQIWWARITDIQPWHYDLLNETERERANVFHHSHDQARFIIGCVISRLVLGGQLKMFPYQVPIDRTCSNCKLPHGRPQLPNGMPHFSVSHSGEIVGVAFTASTPVGIDVEQLRPKIDVMTMSEGVLTDQEFAQIKKLTTEEQVKGFLTYWTRKESLLKATGEGLSIQPSNLSVSSPASSPQLLLFKNKPELVEITSMIDLYPEANYVAALSILSKEVKEIRQFHAKRLLDKKPNMTVSY</sequence>
<evidence type="ECO:0000256" key="1">
    <source>
        <dbReference type="ARBA" id="ARBA00010990"/>
    </source>
</evidence>
<dbReference type="EMBL" id="JBAWSX010000019">
    <property type="protein sequence ID" value="MEI4803900.1"/>
    <property type="molecule type" value="Genomic_DNA"/>
</dbReference>
<dbReference type="InterPro" id="IPR050559">
    <property type="entry name" value="P-Pant_transferase_sf"/>
</dbReference>
<keyword evidence="5" id="KW-1185">Reference proteome</keyword>
<evidence type="ECO:0000313" key="4">
    <source>
        <dbReference type="EMBL" id="MEI4803900.1"/>
    </source>
</evidence>
<protein>
    <submittedName>
        <fullName evidence="4">4'-phosphopantetheinyl transferase superfamily protein</fullName>
    </submittedName>
</protein>
<comment type="similarity">
    <text evidence="1">Belongs to the P-Pant transferase superfamily. Gsp/Sfp/HetI/AcpT family.</text>
</comment>
<gene>
    <name evidence="4" type="ORF">WAZ07_22280</name>
</gene>
<name>A0ABU8FQD3_9BACI</name>
<dbReference type="PANTHER" id="PTHR12215">
    <property type="entry name" value="PHOSPHOPANTETHEINE TRANSFERASE"/>
    <property type="match status" value="1"/>
</dbReference>
<comment type="caution">
    <text evidence="4">The sequence shown here is derived from an EMBL/GenBank/DDBJ whole genome shotgun (WGS) entry which is preliminary data.</text>
</comment>
<dbReference type="InterPro" id="IPR037143">
    <property type="entry name" value="4-PPantetheinyl_Trfase_dom_sf"/>
</dbReference>
<proteinExistence type="inferred from homology"/>
<feature type="domain" description="4'-phosphopantetheinyl transferase" evidence="3">
    <location>
        <begin position="121"/>
        <end position="226"/>
    </location>
</feature>
<dbReference type="GO" id="GO:0016740">
    <property type="term" value="F:transferase activity"/>
    <property type="evidence" value="ECO:0007669"/>
    <property type="project" value="UniProtKB-KW"/>
</dbReference>
<dbReference type="Proteomes" id="UP001372526">
    <property type="component" value="Unassembled WGS sequence"/>
</dbReference>
<dbReference type="Gene3D" id="3.90.470.20">
    <property type="entry name" value="4'-phosphopantetheinyl transferase domain"/>
    <property type="match status" value="2"/>
</dbReference>
<evidence type="ECO:0000313" key="5">
    <source>
        <dbReference type="Proteomes" id="UP001372526"/>
    </source>
</evidence>